<feature type="domain" description="HTH tetR-type" evidence="5">
    <location>
        <begin position="6"/>
        <end position="66"/>
    </location>
</feature>
<protein>
    <submittedName>
        <fullName evidence="6">Transcriptional regulator, TetR family</fullName>
    </submittedName>
</protein>
<keyword evidence="2 4" id="KW-0238">DNA-binding</keyword>
<dbReference type="PROSITE" id="PS01081">
    <property type="entry name" value="HTH_TETR_1"/>
    <property type="match status" value="1"/>
</dbReference>
<sequence>MARTREFDTDAAVEAAMAVFRLKGFEGASIQDLVDATEVGRGSLYGAFGSKEGLYLAALDRYRERYATPLSEMLTADMPARRLVREVLTGVVDEIVRDGSRQACLIVAGSMERAHREDEVRDRLRGTIESLEESFTQLVARAQAAGELADDRSAVDTARFLVMCLQGLRVIGAVRPDRALLMATVDTALRCLN</sequence>
<organism evidence="6 7">
    <name type="scientific">Actinacidiphila yanglinensis</name>
    <dbReference type="NCBI Taxonomy" id="310779"/>
    <lineage>
        <taxon>Bacteria</taxon>
        <taxon>Bacillati</taxon>
        <taxon>Actinomycetota</taxon>
        <taxon>Actinomycetes</taxon>
        <taxon>Kitasatosporales</taxon>
        <taxon>Streptomycetaceae</taxon>
        <taxon>Actinacidiphila</taxon>
    </lineage>
</organism>
<dbReference type="Gene3D" id="1.10.10.60">
    <property type="entry name" value="Homeodomain-like"/>
    <property type="match status" value="1"/>
</dbReference>
<evidence type="ECO:0000313" key="7">
    <source>
        <dbReference type="Proteomes" id="UP000236754"/>
    </source>
</evidence>
<evidence type="ECO:0000256" key="3">
    <source>
        <dbReference type="ARBA" id="ARBA00023163"/>
    </source>
</evidence>
<dbReference type="RefSeq" id="WP_103888656.1">
    <property type="nucleotide sequence ID" value="NZ_FNVU01000013.1"/>
</dbReference>
<dbReference type="EMBL" id="FNVU01000013">
    <property type="protein sequence ID" value="SEG82579.1"/>
    <property type="molecule type" value="Genomic_DNA"/>
</dbReference>
<dbReference type="Proteomes" id="UP000236754">
    <property type="component" value="Unassembled WGS sequence"/>
</dbReference>
<dbReference type="OrthoDB" id="9805134at2"/>
<dbReference type="Pfam" id="PF00440">
    <property type="entry name" value="TetR_N"/>
    <property type="match status" value="1"/>
</dbReference>
<dbReference type="Pfam" id="PF16925">
    <property type="entry name" value="TetR_C_13"/>
    <property type="match status" value="1"/>
</dbReference>
<dbReference type="Gene3D" id="1.10.357.10">
    <property type="entry name" value="Tetracycline Repressor, domain 2"/>
    <property type="match status" value="1"/>
</dbReference>
<evidence type="ECO:0000259" key="5">
    <source>
        <dbReference type="PROSITE" id="PS50977"/>
    </source>
</evidence>
<name>A0A1H6DBG0_9ACTN</name>
<keyword evidence="3" id="KW-0804">Transcription</keyword>
<dbReference type="PROSITE" id="PS50977">
    <property type="entry name" value="HTH_TETR_2"/>
    <property type="match status" value="1"/>
</dbReference>
<feature type="DNA-binding region" description="H-T-H motif" evidence="4">
    <location>
        <begin position="29"/>
        <end position="48"/>
    </location>
</feature>
<proteinExistence type="predicted"/>
<keyword evidence="1" id="KW-0805">Transcription regulation</keyword>
<evidence type="ECO:0000256" key="1">
    <source>
        <dbReference type="ARBA" id="ARBA00023015"/>
    </source>
</evidence>
<dbReference type="InterPro" id="IPR001647">
    <property type="entry name" value="HTH_TetR"/>
</dbReference>
<gene>
    <name evidence="6" type="ORF">SAMN05216223_113167</name>
</gene>
<keyword evidence="7" id="KW-1185">Reference proteome</keyword>
<evidence type="ECO:0000256" key="4">
    <source>
        <dbReference type="PROSITE-ProRule" id="PRU00335"/>
    </source>
</evidence>
<evidence type="ECO:0000256" key="2">
    <source>
        <dbReference type="ARBA" id="ARBA00023125"/>
    </source>
</evidence>
<evidence type="ECO:0000313" key="6">
    <source>
        <dbReference type="EMBL" id="SEG82579.1"/>
    </source>
</evidence>
<dbReference type="PANTHER" id="PTHR47506">
    <property type="entry name" value="TRANSCRIPTIONAL REGULATORY PROTEIN"/>
    <property type="match status" value="1"/>
</dbReference>
<dbReference type="InterPro" id="IPR023772">
    <property type="entry name" value="DNA-bd_HTH_TetR-type_CS"/>
</dbReference>
<dbReference type="GO" id="GO:0003677">
    <property type="term" value="F:DNA binding"/>
    <property type="evidence" value="ECO:0007669"/>
    <property type="project" value="UniProtKB-UniRule"/>
</dbReference>
<reference evidence="6 7" key="1">
    <citation type="submission" date="2016-10" db="EMBL/GenBank/DDBJ databases">
        <authorList>
            <person name="de Groot N.N."/>
        </authorList>
    </citation>
    <scope>NUCLEOTIDE SEQUENCE [LARGE SCALE GENOMIC DNA]</scope>
    <source>
        <strain evidence="6 7">CGMCC 4.2023</strain>
    </source>
</reference>
<dbReference type="AlphaFoldDB" id="A0A1H6DBG0"/>
<accession>A0A1H6DBG0</accession>
<dbReference type="InterPro" id="IPR036271">
    <property type="entry name" value="Tet_transcr_reg_TetR-rel_C_sf"/>
</dbReference>
<dbReference type="SUPFAM" id="SSF46689">
    <property type="entry name" value="Homeodomain-like"/>
    <property type="match status" value="1"/>
</dbReference>
<dbReference type="InterPro" id="IPR011075">
    <property type="entry name" value="TetR_C"/>
</dbReference>
<dbReference type="InterPro" id="IPR009057">
    <property type="entry name" value="Homeodomain-like_sf"/>
</dbReference>
<dbReference type="PANTHER" id="PTHR47506:SF1">
    <property type="entry name" value="HTH-TYPE TRANSCRIPTIONAL REGULATOR YJDC"/>
    <property type="match status" value="1"/>
</dbReference>
<dbReference type="SUPFAM" id="SSF48498">
    <property type="entry name" value="Tetracyclin repressor-like, C-terminal domain"/>
    <property type="match status" value="1"/>
</dbReference>